<dbReference type="InterPro" id="IPR050638">
    <property type="entry name" value="AA-Vitamin_Transporters"/>
</dbReference>
<dbReference type="EMBL" id="VIKR01000002">
    <property type="protein sequence ID" value="TQV75205.1"/>
    <property type="molecule type" value="Genomic_DNA"/>
</dbReference>
<feature type="domain" description="EamA" evidence="6">
    <location>
        <begin position="149"/>
        <end position="281"/>
    </location>
</feature>
<feature type="transmembrane region" description="Helical" evidence="5">
    <location>
        <begin position="149"/>
        <end position="167"/>
    </location>
</feature>
<comment type="subcellular location">
    <subcellularLocation>
        <location evidence="1">Membrane</location>
        <topology evidence="1">Multi-pass membrane protein</topology>
    </subcellularLocation>
</comment>
<evidence type="ECO:0000256" key="2">
    <source>
        <dbReference type="ARBA" id="ARBA00022692"/>
    </source>
</evidence>
<keyword evidence="2 5" id="KW-0812">Transmembrane</keyword>
<feature type="transmembrane region" description="Helical" evidence="5">
    <location>
        <begin position="207"/>
        <end position="228"/>
    </location>
</feature>
<accession>A0A545TDB6</accession>
<proteinExistence type="predicted"/>
<gene>
    <name evidence="7" type="ORF">FLL45_09715</name>
</gene>
<sequence length="294" mass="32047">MKSRDLFDLVLLAALWGASFLFMRVTVAEFGAIPLIAVRVALAAVFLLPFVFWRNRQKQIIENVLTISVVGILNSAIPFSLIAFSTLYLTAGFASILNAATPMFTAIIGFIWLSQRLSKSAIVGLFIGLIGVILLVWDKVGFADRNITIAVSAGLLAAVCYAIAANYSKKYLVGINPLALSAGSLVGASLFLMPMAIYFWPQQMPSLNSWINLIILAIACTGFAYILYFRLIERTGPANATTVTFLMPLFGMFWGWMFLDETISIETLIACGVILFGTGLTTGIVKTKSQQKET</sequence>
<keyword evidence="8" id="KW-1185">Reference proteome</keyword>
<dbReference type="GO" id="GO:0016020">
    <property type="term" value="C:membrane"/>
    <property type="evidence" value="ECO:0007669"/>
    <property type="project" value="UniProtKB-SubCell"/>
</dbReference>
<dbReference type="RefSeq" id="WP_142941821.1">
    <property type="nucleotide sequence ID" value="NZ_VIKR01000002.1"/>
</dbReference>
<evidence type="ECO:0000259" key="6">
    <source>
        <dbReference type="Pfam" id="PF00892"/>
    </source>
</evidence>
<dbReference type="OrthoDB" id="9810556at2"/>
<comment type="caution">
    <text evidence="7">The sequence shown here is derived from an EMBL/GenBank/DDBJ whole genome shotgun (WGS) entry which is preliminary data.</text>
</comment>
<evidence type="ECO:0000256" key="3">
    <source>
        <dbReference type="ARBA" id="ARBA00022989"/>
    </source>
</evidence>
<protein>
    <submittedName>
        <fullName evidence="7">DMT family transporter</fullName>
    </submittedName>
</protein>
<feature type="transmembrane region" description="Helical" evidence="5">
    <location>
        <begin position="265"/>
        <end position="285"/>
    </location>
</feature>
<dbReference type="SUPFAM" id="SSF103481">
    <property type="entry name" value="Multidrug resistance efflux transporter EmrE"/>
    <property type="match status" value="2"/>
</dbReference>
<feature type="transmembrane region" description="Helical" evidence="5">
    <location>
        <begin position="31"/>
        <end position="52"/>
    </location>
</feature>
<feature type="transmembrane region" description="Helical" evidence="5">
    <location>
        <begin position="179"/>
        <end position="201"/>
    </location>
</feature>
<dbReference type="PANTHER" id="PTHR32322:SF9">
    <property type="entry name" value="AMINO-ACID METABOLITE EFFLUX PUMP-RELATED"/>
    <property type="match status" value="1"/>
</dbReference>
<evidence type="ECO:0000256" key="4">
    <source>
        <dbReference type="ARBA" id="ARBA00023136"/>
    </source>
</evidence>
<organism evidence="7 8">
    <name type="scientific">Aliikangiella marina</name>
    <dbReference type="NCBI Taxonomy" id="1712262"/>
    <lineage>
        <taxon>Bacteria</taxon>
        <taxon>Pseudomonadati</taxon>
        <taxon>Pseudomonadota</taxon>
        <taxon>Gammaproteobacteria</taxon>
        <taxon>Oceanospirillales</taxon>
        <taxon>Pleioneaceae</taxon>
        <taxon>Aliikangiella</taxon>
    </lineage>
</organism>
<name>A0A545TDB6_9GAMM</name>
<feature type="transmembrane region" description="Helical" evidence="5">
    <location>
        <begin position="93"/>
        <end position="113"/>
    </location>
</feature>
<feature type="domain" description="EamA" evidence="6">
    <location>
        <begin position="10"/>
        <end position="136"/>
    </location>
</feature>
<feature type="transmembrane region" description="Helical" evidence="5">
    <location>
        <begin position="64"/>
        <end position="87"/>
    </location>
</feature>
<feature type="transmembrane region" description="Helical" evidence="5">
    <location>
        <begin position="7"/>
        <end position="25"/>
    </location>
</feature>
<reference evidence="7 8" key="1">
    <citation type="submission" date="2019-06" db="EMBL/GenBank/DDBJ databases">
        <title>Draft genome of Aliikangiella marina GYP-15.</title>
        <authorList>
            <person name="Wang G."/>
        </authorList>
    </citation>
    <scope>NUCLEOTIDE SEQUENCE [LARGE SCALE GENOMIC DNA]</scope>
    <source>
        <strain evidence="7 8">GYP-15</strain>
    </source>
</reference>
<dbReference type="InterPro" id="IPR000620">
    <property type="entry name" value="EamA_dom"/>
</dbReference>
<evidence type="ECO:0000256" key="5">
    <source>
        <dbReference type="SAM" id="Phobius"/>
    </source>
</evidence>
<evidence type="ECO:0000313" key="8">
    <source>
        <dbReference type="Proteomes" id="UP000317839"/>
    </source>
</evidence>
<evidence type="ECO:0000256" key="1">
    <source>
        <dbReference type="ARBA" id="ARBA00004141"/>
    </source>
</evidence>
<evidence type="ECO:0000313" key="7">
    <source>
        <dbReference type="EMBL" id="TQV75205.1"/>
    </source>
</evidence>
<dbReference type="InterPro" id="IPR037185">
    <property type="entry name" value="EmrE-like"/>
</dbReference>
<dbReference type="Pfam" id="PF00892">
    <property type="entry name" value="EamA"/>
    <property type="match status" value="2"/>
</dbReference>
<dbReference type="PANTHER" id="PTHR32322">
    <property type="entry name" value="INNER MEMBRANE TRANSPORTER"/>
    <property type="match status" value="1"/>
</dbReference>
<feature type="transmembrane region" description="Helical" evidence="5">
    <location>
        <begin position="240"/>
        <end position="259"/>
    </location>
</feature>
<dbReference type="Proteomes" id="UP000317839">
    <property type="component" value="Unassembled WGS sequence"/>
</dbReference>
<keyword evidence="3 5" id="KW-1133">Transmembrane helix</keyword>
<dbReference type="AlphaFoldDB" id="A0A545TDB6"/>
<keyword evidence="4 5" id="KW-0472">Membrane</keyword>
<feature type="transmembrane region" description="Helical" evidence="5">
    <location>
        <begin position="120"/>
        <end position="137"/>
    </location>
</feature>